<evidence type="ECO:0000313" key="2">
    <source>
        <dbReference type="EMBL" id="OWO90034.1"/>
    </source>
</evidence>
<protein>
    <recommendedName>
        <fullName evidence="4">Antitoxin VbhA domain-containing protein</fullName>
    </recommendedName>
</protein>
<comment type="caution">
    <text evidence="2">The sequence shown here is derived from an EMBL/GenBank/DDBJ whole genome shotgun (WGS) entry which is preliminary data.</text>
</comment>
<feature type="region of interest" description="Disordered" evidence="1">
    <location>
        <begin position="53"/>
        <end position="99"/>
    </location>
</feature>
<organism evidence="2 3">
    <name type="scientific">Rhizobium esperanzae</name>
    <dbReference type="NCBI Taxonomy" id="1967781"/>
    <lineage>
        <taxon>Bacteria</taxon>
        <taxon>Pseudomonadati</taxon>
        <taxon>Pseudomonadota</taxon>
        <taxon>Alphaproteobacteria</taxon>
        <taxon>Hyphomicrobiales</taxon>
        <taxon>Rhizobiaceae</taxon>
        <taxon>Rhizobium/Agrobacterium group</taxon>
        <taxon>Rhizobium</taxon>
    </lineage>
</organism>
<dbReference type="EMBL" id="MXPU01000031">
    <property type="protein sequence ID" value="OWO90034.1"/>
    <property type="molecule type" value="Genomic_DNA"/>
</dbReference>
<dbReference type="Proteomes" id="UP000197269">
    <property type="component" value="Unassembled WGS sequence"/>
</dbReference>
<proteinExistence type="predicted"/>
<gene>
    <name evidence="2" type="ORF">B5E41_29015</name>
</gene>
<evidence type="ECO:0008006" key="4">
    <source>
        <dbReference type="Google" id="ProtNLM"/>
    </source>
</evidence>
<feature type="compositionally biased region" description="Basic and acidic residues" evidence="1">
    <location>
        <begin position="68"/>
        <end position="79"/>
    </location>
</feature>
<sequence length="99" mass="11072">MDSRRDIAERVIARWNARGIRLDEDPGFMELVALWTAGRIASDEMRRRYSALQRERSLSRSNPLGVNRCDEGADVDHRSIAIPDDGPDDRGGLGLPPQG</sequence>
<evidence type="ECO:0000256" key="1">
    <source>
        <dbReference type="SAM" id="MobiDB-lite"/>
    </source>
</evidence>
<dbReference type="AlphaFoldDB" id="A0A246DLD3"/>
<reference evidence="2 3" key="1">
    <citation type="submission" date="2017-03" db="EMBL/GenBank/DDBJ databases">
        <title>Genome of strain Rhizobium sp. CNPSo 668.</title>
        <authorList>
            <person name="Ribeiro R."/>
        </authorList>
    </citation>
    <scope>NUCLEOTIDE SEQUENCE [LARGE SCALE GENOMIC DNA]</scope>
    <source>
        <strain evidence="2 3">CNPSo 668</strain>
    </source>
</reference>
<name>A0A246DLD3_9HYPH</name>
<accession>A0A246DLD3</accession>
<evidence type="ECO:0000313" key="3">
    <source>
        <dbReference type="Proteomes" id="UP000197269"/>
    </source>
</evidence>